<sequence>MEKYAKRFTKQEKSWILYDWANSVYATNIMAAIFPIYFGAVCESAGVDNVQVWGYGTSAATLVVAVMGPVLGAVGDHKGMKKKLFTGFLAAGILFTLMMAVFDQWQLLLAGYVISYIGFAGSCLFYDSFLTDVTTEERMDRVSSWGYAMGYIGGSTIPFVISIAVLLIMGMDNPAAVKFSVVITSVWWLIFSIPILKNVNQTHYIEAPASKLLSHAFQSLKKTLREIFRNKTIFIFIVAYFFYIDGVGTVIHMATSYGTNLGLDTTGMIIALLVTQIVAMPCSILFGRASGKFSSIKLILFAIAMYLVICVLGFYMGFHVEQAELSKAADSQGYQSALAFSQTLFWIMAVLVGTVQGGVQAISRSYFGKLVPPEKSNEFFGFFDIFGKFATVMGPAIVALISGLTGRDSIGVLSVSVLFLIGGGLLIGFRSHFTAEAAERSKQAAKNDAGSTSR</sequence>
<feature type="transmembrane region" description="Helical" evidence="6">
    <location>
        <begin position="147"/>
        <end position="169"/>
    </location>
</feature>
<evidence type="ECO:0000256" key="3">
    <source>
        <dbReference type="ARBA" id="ARBA00022692"/>
    </source>
</evidence>
<dbReference type="InterPro" id="IPR036259">
    <property type="entry name" value="MFS_trans_sf"/>
</dbReference>
<evidence type="ECO:0000313" key="7">
    <source>
        <dbReference type="EMBL" id="RGQ44241.1"/>
    </source>
</evidence>
<protein>
    <submittedName>
        <fullName evidence="7">MFS transporter</fullName>
    </submittedName>
</protein>
<feature type="transmembrane region" description="Helical" evidence="6">
    <location>
        <begin position="20"/>
        <end position="40"/>
    </location>
</feature>
<keyword evidence="4 6" id="KW-1133">Transmembrane helix</keyword>
<dbReference type="InterPro" id="IPR024671">
    <property type="entry name" value="Atg22-like"/>
</dbReference>
<feature type="transmembrane region" description="Helical" evidence="6">
    <location>
        <begin position="232"/>
        <end position="254"/>
    </location>
</feature>
<feature type="transmembrane region" description="Helical" evidence="6">
    <location>
        <begin position="298"/>
        <end position="318"/>
    </location>
</feature>
<dbReference type="AlphaFoldDB" id="A0A412B0S3"/>
<keyword evidence="5 6" id="KW-0472">Membrane</keyword>
<evidence type="ECO:0000256" key="1">
    <source>
        <dbReference type="ARBA" id="ARBA00004127"/>
    </source>
</evidence>
<dbReference type="InterPro" id="IPR050495">
    <property type="entry name" value="ATG22/LtaA_families"/>
</dbReference>
<keyword evidence="2" id="KW-0813">Transport</keyword>
<organism evidence="7 8">
    <name type="scientific">[Clostridium] leptum</name>
    <dbReference type="NCBI Taxonomy" id="1535"/>
    <lineage>
        <taxon>Bacteria</taxon>
        <taxon>Bacillati</taxon>
        <taxon>Bacillota</taxon>
        <taxon>Clostridia</taxon>
        <taxon>Eubacteriales</taxon>
        <taxon>Oscillospiraceae</taxon>
        <taxon>Oscillospiraceae incertae sedis</taxon>
    </lineage>
</organism>
<feature type="transmembrane region" description="Helical" evidence="6">
    <location>
        <begin position="52"/>
        <end position="72"/>
    </location>
</feature>
<evidence type="ECO:0000256" key="4">
    <source>
        <dbReference type="ARBA" id="ARBA00022989"/>
    </source>
</evidence>
<dbReference type="Pfam" id="PF11700">
    <property type="entry name" value="ATG22"/>
    <property type="match status" value="1"/>
</dbReference>
<feature type="transmembrane region" description="Helical" evidence="6">
    <location>
        <begin position="175"/>
        <end position="196"/>
    </location>
</feature>
<evidence type="ECO:0000256" key="5">
    <source>
        <dbReference type="ARBA" id="ARBA00023136"/>
    </source>
</evidence>
<dbReference type="PANTHER" id="PTHR23519:SF1">
    <property type="entry name" value="AUTOPHAGY-RELATED PROTEIN 22"/>
    <property type="match status" value="1"/>
</dbReference>
<dbReference type="GO" id="GO:0012505">
    <property type="term" value="C:endomembrane system"/>
    <property type="evidence" value="ECO:0007669"/>
    <property type="project" value="UniProtKB-SubCell"/>
</dbReference>
<dbReference type="Proteomes" id="UP000284751">
    <property type="component" value="Unassembled WGS sequence"/>
</dbReference>
<feature type="transmembrane region" description="Helical" evidence="6">
    <location>
        <begin position="410"/>
        <end position="429"/>
    </location>
</feature>
<dbReference type="SUPFAM" id="SSF103473">
    <property type="entry name" value="MFS general substrate transporter"/>
    <property type="match status" value="1"/>
</dbReference>
<feature type="transmembrane region" description="Helical" evidence="6">
    <location>
        <begin position="266"/>
        <end position="286"/>
    </location>
</feature>
<name>A0A412B0S3_9FIRM</name>
<feature type="transmembrane region" description="Helical" evidence="6">
    <location>
        <begin position="108"/>
        <end position="126"/>
    </location>
</feature>
<comment type="subcellular location">
    <subcellularLocation>
        <location evidence="1">Endomembrane system</location>
        <topology evidence="1">Multi-pass membrane protein</topology>
    </subcellularLocation>
</comment>
<evidence type="ECO:0000313" key="8">
    <source>
        <dbReference type="Proteomes" id="UP000284751"/>
    </source>
</evidence>
<feature type="transmembrane region" description="Helical" evidence="6">
    <location>
        <begin position="379"/>
        <end position="404"/>
    </location>
</feature>
<dbReference type="EMBL" id="QRTC01000002">
    <property type="protein sequence ID" value="RGQ44241.1"/>
    <property type="molecule type" value="Genomic_DNA"/>
</dbReference>
<dbReference type="Gene3D" id="1.20.1250.20">
    <property type="entry name" value="MFS general substrate transporter like domains"/>
    <property type="match status" value="1"/>
</dbReference>
<keyword evidence="3 6" id="KW-0812">Transmembrane</keyword>
<accession>A0A412B0S3</accession>
<feature type="transmembrane region" description="Helical" evidence="6">
    <location>
        <begin position="338"/>
        <end position="359"/>
    </location>
</feature>
<feature type="transmembrane region" description="Helical" evidence="6">
    <location>
        <begin position="84"/>
        <end position="102"/>
    </location>
</feature>
<evidence type="ECO:0000256" key="6">
    <source>
        <dbReference type="SAM" id="Phobius"/>
    </source>
</evidence>
<proteinExistence type="predicted"/>
<dbReference type="PANTHER" id="PTHR23519">
    <property type="entry name" value="AUTOPHAGY-RELATED PROTEIN 22"/>
    <property type="match status" value="1"/>
</dbReference>
<gene>
    <name evidence="7" type="ORF">DWY99_00925</name>
</gene>
<reference evidence="7 8" key="1">
    <citation type="submission" date="2018-08" db="EMBL/GenBank/DDBJ databases">
        <title>A genome reference for cultivated species of the human gut microbiota.</title>
        <authorList>
            <person name="Zou Y."/>
            <person name="Xue W."/>
            <person name="Luo G."/>
        </authorList>
    </citation>
    <scope>NUCLEOTIDE SEQUENCE [LARGE SCALE GENOMIC DNA]</scope>
    <source>
        <strain evidence="7 8">AF28-26</strain>
    </source>
</reference>
<evidence type="ECO:0000256" key="2">
    <source>
        <dbReference type="ARBA" id="ARBA00022448"/>
    </source>
</evidence>
<comment type="caution">
    <text evidence="7">The sequence shown here is derived from an EMBL/GenBank/DDBJ whole genome shotgun (WGS) entry which is preliminary data.</text>
</comment>